<comment type="caution">
    <text evidence="3">The sequence shown here is derived from an EMBL/GenBank/DDBJ whole genome shotgun (WGS) entry which is preliminary data.</text>
</comment>
<dbReference type="PANTHER" id="PTHR33223:SF8">
    <property type="entry name" value="OS04G0172440 PROTEIN"/>
    <property type="match status" value="1"/>
</dbReference>
<accession>A0A3L8DTR9</accession>
<sequence length="355" mass="40161">MPKSWIYSSTKAELQAELQRIGQDAAGTIDELRRRMSEYVTTRPEHIPRPNPPTRPEMNSPAGTDGVWDVTTVPDITTGPPGESMAKTINQIRKWGCHFDGKDSVAFLERATELKTSYGYGDSQMLAGLPELFRGEALLWCRNGRDEWQDWNDFVQAFRDHFFPPRYRAQLLREIKDRYQKPDEPFRKFANELCTLMRRAGTLTPVEQLDQLYENMNPQYRSMESDILREIEELLGEHAEYDPAVPGFDTRWSRLRGAVAEEPTIHPAPEQTRPSPPPPAGPRMVPRVGTVIQRSDWANARKLAGLMATPAPSTPRRPPPEVPASSRPTLQPARVMGPLPPPPIPVEVEPGLIIE</sequence>
<dbReference type="PANTHER" id="PTHR33223">
    <property type="entry name" value="CCHC-TYPE DOMAIN-CONTAINING PROTEIN"/>
    <property type="match status" value="1"/>
</dbReference>
<protein>
    <recommendedName>
        <fullName evidence="2">Retrotransposon gag domain-containing protein</fullName>
    </recommendedName>
</protein>
<name>A0A3L8DTR9_OOCBI</name>
<dbReference type="InterPro" id="IPR005162">
    <property type="entry name" value="Retrotrans_gag_dom"/>
</dbReference>
<evidence type="ECO:0000256" key="1">
    <source>
        <dbReference type="SAM" id="MobiDB-lite"/>
    </source>
</evidence>
<evidence type="ECO:0000313" key="3">
    <source>
        <dbReference type="EMBL" id="RLU23299.1"/>
    </source>
</evidence>
<feature type="compositionally biased region" description="Pro residues" evidence="1">
    <location>
        <begin position="312"/>
        <end position="322"/>
    </location>
</feature>
<dbReference type="Pfam" id="PF03732">
    <property type="entry name" value="Retrotrans_gag"/>
    <property type="match status" value="1"/>
</dbReference>
<dbReference type="AlphaFoldDB" id="A0A3L8DTR9"/>
<feature type="region of interest" description="Disordered" evidence="1">
    <location>
        <begin position="261"/>
        <end position="283"/>
    </location>
</feature>
<evidence type="ECO:0000259" key="2">
    <source>
        <dbReference type="Pfam" id="PF03732"/>
    </source>
</evidence>
<reference evidence="3" key="1">
    <citation type="journal article" date="2018" name="Genome Res.">
        <title>The genomic architecture and molecular evolution of ant odorant receptors.</title>
        <authorList>
            <person name="McKenzie S.K."/>
            <person name="Kronauer D.J.C."/>
        </authorList>
    </citation>
    <scope>NUCLEOTIDE SEQUENCE [LARGE SCALE GENOMIC DNA]</scope>
    <source>
        <strain evidence="3">Clonal line C1</strain>
    </source>
</reference>
<reference evidence="3" key="2">
    <citation type="submission" date="2018-07" db="EMBL/GenBank/DDBJ databases">
        <authorList>
            <person name="Mckenzie S.K."/>
            <person name="Kronauer D.J.C."/>
        </authorList>
    </citation>
    <scope>NUCLEOTIDE SEQUENCE</scope>
    <source>
        <strain evidence="3">Clonal line C1</strain>
    </source>
</reference>
<feature type="domain" description="Retrotransposon gag" evidence="2">
    <location>
        <begin position="131"/>
        <end position="214"/>
    </location>
</feature>
<gene>
    <name evidence="3" type="ORF">DMN91_003503</name>
</gene>
<feature type="non-terminal residue" evidence="3">
    <location>
        <position position="355"/>
    </location>
</feature>
<proteinExistence type="predicted"/>
<feature type="region of interest" description="Disordered" evidence="1">
    <location>
        <begin position="307"/>
        <end position="350"/>
    </location>
</feature>
<feature type="region of interest" description="Disordered" evidence="1">
    <location>
        <begin position="41"/>
        <end position="61"/>
    </location>
</feature>
<dbReference type="Proteomes" id="UP000279307">
    <property type="component" value="Chromosome 4"/>
</dbReference>
<dbReference type="EMBL" id="QOIP01000004">
    <property type="protein sequence ID" value="RLU23299.1"/>
    <property type="molecule type" value="Genomic_DNA"/>
</dbReference>
<organism evidence="3">
    <name type="scientific">Ooceraea biroi</name>
    <name type="common">Clonal raider ant</name>
    <name type="synonym">Cerapachys biroi</name>
    <dbReference type="NCBI Taxonomy" id="2015173"/>
    <lineage>
        <taxon>Eukaryota</taxon>
        <taxon>Metazoa</taxon>
        <taxon>Ecdysozoa</taxon>
        <taxon>Arthropoda</taxon>
        <taxon>Hexapoda</taxon>
        <taxon>Insecta</taxon>
        <taxon>Pterygota</taxon>
        <taxon>Neoptera</taxon>
        <taxon>Endopterygota</taxon>
        <taxon>Hymenoptera</taxon>
        <taxon>Apocrita</taxon>
        <taxon>Aculeata</taxon>
        <taxon>Formicoidea</taxon>
        <taxon>Formicidae</taxon>
        <taxon>Dorylinae</taxon>
        <taxon>Ooceraea</taxon>
    </lineage>
</organism>